<comment type="similarity">
    <text evidence="1">Belongs to the LysR transcriptional regulatory family.</text>
</comment>
<dbReference type="SUPFAM" id="SSF46785">
    <property type="entry name" value="Winged helix' DNA-binding domain"/>
    <property type="match status" value="1"/>
</dbReference>
<keyword evidence="3" id="KW-0238">DNA-binding</keyword>
<dbReference type="Pfam" id="PF03466">
    <property type="entry name" value="LysR_substrate"/>
    <property type="match status" value="1"/>
</dbReference>
<evidence type="ECO:0000256" key="4">
    <source>
        <dbReference type="ARBA" id="ARBA00023163"/>
    </source>
</evidence>
<evidence type="ECO:0000259" key="5">
    <source>
        <dbReference type="PROSITE" id="PS50931"/>
    </source>
</evidence>
<keyword evidence="2" id="KW-0805">Transcription regulation</keyword>
<evidence type="ECO:0000256" key="2">
    <source>
        <dbReference type="ARBA" id="ARBA00023015"/>
    </source>
</evidence>
<dbReference type="RefSeq" id="WP_224081575.1">
    <property type="nucleotide sequence ID" value="NZ_CAJZAI010000011.1"/>
</dbReference>
<comment type="caution">
    <text evidence="6">The sequence shown here is derived from an EMBL/GenBank/DDBJ whole genome shotgun (WGS) entry which is preliminary data.</text>
</comment>
<dbReference type="Gene3D" id="1.10.10.10">
    <property type="entry name" value="Winged helix-like DNA-binding domain superfamily/Winged helix DNA-binding domain"/>
    <property type="match status" value="1"/>
</dbReference>
<reference evidence="6 7" key="1">
    <citation type="submission" date="2021-08" db="EMBL/GenBank/DDBJ databases">
        <authorList>
            <person name="Peeters C."/>
        </authorList>
    </citation>
    <scope>NUCLEOTIDE SEQUENCE [LARGE SCALE GENOMIC DNA]</scope>
    <source>
        <strain evidence="6 7">LMG 23992</strain>
    </source>
</reference>
<feature type="domain" description="HTH lysR-type" evidence="5">
    <location>
        <begin position="5"/>
        <end position="62"/>
    </location>
</feature>
<dbReference type="Proteomes" id="UP000727654">
    <property type="component" value="Unassembled WGS sequence"/>
</dbReference>
<dbReference type="Gene3D" id="3.40.190.290">
    <property type="match status" value="1"/>
</dbReference>
<dbReference type="PROSITE" id="PS50931">
    <property type="entry name" value="HTH_LYSR"/>
    <property type="match status" value="1"/>
</dbReference>
<dbReference type="InterPro" id="IPR005119">
    <property type="entry name" value="LysR_subst-bd"/>
</dbReference>
<dbReference type="SUPFAM" id="SSF53850">
    <property type="entry name" value="Periplasmic binding protein-like II"/>
    <property type="match status" value="1"/>
</dbReference>
<sequence>MKRKLGFRHIETVHAIVLTGSVTGAAARLHLTQPAISNILRDAEERLGFALFERRGGRLLPTPSADQLFEEIERSFIGLDSINACCERIQRNQLRHLSVACTPAFAAAVFPRLAAAYMQRCADVFLSVHSRDAHHVAALVSSRKADIGFALEVPPVPGVESAVIAELPILCYLPPGHPLARRDEVTPEQLLGEPMISLSSIEGIEELVGAAFGDCGATPVPVAECPAAIAACGMVAGGIGFTLFDCLPAQIYDPARLSVRRFAASRRLTYRAYWPKSKTADFDPQPLVTLARDIMAEMAAKDF</sequence>
<dbReference type="PANTHER" id="PTHR30427:SF1">
    <property type="entry name" value="TRANSCRIPTIONAL ACTIVATOR PROTEIN LYSR"/>
    <property type="match status" value="1"/>
</dbReference>
<keyword evidence="4" id="KW-0804">Transcription</keyword>
<dbReference type="InterPro" id="IPR036390">
    <property type="entry name" value="WH_DNA-bd_sf"/>
</dbReference>
<dbReference type="InterPro" id="IPR000847">
    <property type="entry name" value="LysR_HTH_N"/>
</dbReference>
<accession>A0ABN7Z3H2</accession>
<protein>
    <recommendedName>
        <fullName evidence="5">HTH lysR-type domain-containing protein</fullName>
    </recommendedName>
</protein>
<dbReference type="PRINTS" id="PR00039">
    <property type="entry name" value="HTHLYSR"/>
</dbReference>
<evidence type="ECO:0000256" key="1">
    <source>
        <dbReference type="ARBA" id="ARBA00009437"/>
    </source>
</evidence>
<evidence type="ECO:0000313" key="7">
    <source>
        <dbReference type="Proteomes" id="UP000727654"/>
    </source>
</evidence>
<dbReference type="InterPro" id="IPR036388">
    <property type="entry name" value="WH-like_DNA-bd_sf"/>
</dbReference>
<evidence type="ECO:0000256" key="3">
    <source>
        <dbReference type="ARBA" id="ARBA00023125"/>
    </source>
</evidence>
<dbReference type="EMBL" id="CAJZAI010000011">
    <property type="protein sequence ID" value="CAG9179768.1"/>
    <property type="molecule type" value="Genomic_DNA"/>
</dbReference>
<name>A0ABN7Z3H2_9BURK</name>
<keyword evidence="7" id="KW-1185">Reference proteome</keyword>
<proteinExistence type="inferred from homology"/>
<dbReference type="PANTHER" id="PTHR30427">
    <property type="entry name" value="TRANSCRIPTIONAL ACTIVATOR PROTEIN LYSR"/>
    <property type="match status" value="1"/>
</dbReference>
<evidence type="ECO:0000313" key="6">
    <source>
        <dbReference type="EMBL" id="CAG9179768.1"/>
    </source>
</evidence>
<dbReference type="Pfam" id="PF00126">
    <property type="entry name" value="HTH_1"/>
    <property type="match status" value="1"/>
</dbReference>
<gene>
    <name evidence="6" type="ORF">LMG23992_04071</name>
</gene>
<organism evidence="6 7">
    <name type="scientific">Cupriavidus laharis</name>
    <dbReference type="NCBI Taxonomy" id="151654"/>
    <lineage>
        <taxon>Bacteria</taxon>
        <taxon>Pseudomonadati</taxon>
        <taxon>Pseudomonadota</taxon>
        <taxon>Betaproteobacteria</taxon>
        <taxon>Burkholderiales</taxon>
        <taxon>Burkholderiaceae</taxon>
        <taxon>Cupriavidus</taxon>
    </lineage>
</organism>